<dbReference type="Proteomes" id="UP000193944">
    <property type="component" value="Unassembled WGS sequence"/>
</dbReference>
<name>A0A1Y1WWR9_9FUNG</name>
<evidence type="ECO:0000313" key="1">
    <source>
        <dbReference type="EMBL" id="ORX77656.1"/>
    </source>
</evidence>
<dbReference type="EMBL" id="MCFG01000239">
    <property type="protein sequence ID" value="ORX77656.1"/>
    <property type="molecule type" value="Genomic_DNA"/>
</dbReference>
<evidence type="ECO:0000313" key="2">
    <source>
        <dbReference type="Proteomes" id="UP000193944"/>
    </source>
</evidence>
<gene>
    <name evidence="1" type="ORF">BCR32DRAFT_295479</name>
</gene>
<protein>
    <recommendedName>
        <fullName evidence="3">Right handed beta helix domain-containing protein</fullName>
    </recommendedName>
</protein>
<comment type="caution">
    <text evidence="1">The sequence shown here is derived from an EMBL/GenBank/DDBJ whole genome shotgun (WGS) entry which is preliminary data.</text>
</comment>
<accession>A0A1Y1WWR9</accession>
<dbReference type="AlphaFoldDB" id="A0A1Y1WWR9"/>
<sequence length="511" mass="59296">MLLKRFLSIIQLYIISIRIISVFSNGVPDIFIRNNNVKRSSKEIIIHFNDTNFYNMETIINQNQNTNELIIRFVDNYYDLSLLWYSVELEIKANVSIIGNKNGTIFDFKGDHRGRVCFNFIKTENVAVKVENLILQNFSTQGVYIEKEIIKVIAGKNDLQVIFNNCVFRNNDYHIIQYDIHTNNGEIFPITQFIFNECDFYNNKERLIFVYQHSDIRDYRSINMNVTKCNFINNRGLFFTFDSYLTIDDCYFSDVDRDSDLSFENVFYYSPIPSISKAVLDIKNSKFENINVKSELPLITANNLILKIENTSFKNCYSAYGYLFNIFYKFSIPHININNSTFTETSALFRGKALKLMISDTNFYNITINKYIPLLSDAKYSSVVVVNSKFDKISLMNGFVNEETSCSFYNTDLNNIKSSSNSLLYTKYHNIYIDGMNIENVSCYGDGSFILFETGDAENRLTIKNLNIKKSNFNGPFIKLEGNYGEVIFENSNLSDVNTYGSIIKDKLEKI</sequence>
<organism evidence="1 2">
    <name type="scientific">Anaeromyces robustus</name>
    <dbReference type="NCBI Taxonomy" id="1754192"/>
    <lineage>
        <taxon>Eukaryota</taxon>
        <taxon>Fungi</taxon>
        <taxon>Fungi incertae sedis</taxon>
        <taxon>Chytridiomycota</taxon>
        <taxon>Chytridiomycota incertae sedis</taxon>
        <taxon>Neocallimastigomycetes</taxon>
        <taxon>Neocallimastigales</taxon>
        <taxon>Neocallimastigaceae</taxon>
        <taxon>Anaeromyces</taxon>
    </lineage>
</organism>
<keyword evidence="2" id="KW-1185">Reference proteome</keyword>
<dbReference type="OrthoDB" id="2158070at2759"/>
<reference evidence="1 2" key="2">
    <citation type="submission" date="2016-08" db="EMBL/GenBank/DDBJ databases">
        <title>Pervasive Adenine N6-methylation of Active Genes in Fungi.</title>
        <authorList>
            <consortium name="DOE Joint Genome Institute"/>
            <person name="Mondo S.J."/>
            <person name="Dannebaum R.O."/>
            <person name="Kuo R.C."/>
            <person name="Labutti K."/>
            <person name="Haridas S."/>
            <person name="Kuo A."/>
            <person name="Salamov A."/>
            <person name="Ahrendt S.R."/>
            <person name="Lipzen A."/>
            <person name="Sullivan W."/>
            <person name="Andreopoulos W.B."/>
            <person name="Clum A."/>
            <person name="Lindquist E."/>
            <person name="Daum C."/>
            <person name="Ramamoorthy G.K."/>
            <person name="Gryganskyi A."/>
            <person name="Culley D."/>
            <person name="Magnuson J.K."/>
            <person name="James T.Y."/>
            <person name="O'Malley M.A."/>
            <person name="Stajich J.E."/>
            <person name="Spatafora J.W."/>
            <person name="Visel A."/>
            <person name="Grigoriev I.V."/>
        </authorList>
    </citation>
    <scope>NUCLEOTIDE SEQUENCE [LARGE SCALE GENOMIC DNA]</scope>
    <source>
        <strain evidence="1 2">S4</strain>
    </source>
</reference>
<evidence type="ECO:0008006" key="3">
    <source>
        <dbReference type="Google" id="ProtNLM"/>
    </source>
</evidence>
<proteinExistence type="predicted"/>
<reference evidence="1 2" key="1">
    <citation type="submission" date="2016-08" db="EMBL/GenBank/DDBJ databases">
        <title>A Parts List for Fungal Cellulosomes Revealed by Comparative Genomics.</title>
        <authorList>
            <consortium name="DOE Joint Genome Institute"/>
            <person name="Haitjema C.H."/>
            <person name="Gilmore S.P."/>
            <person name="Henske J.K."/>
            <person name="Solomon K.V."/>
            <person name="De Groot R."/>
            <person name="Kuo A."/>
            <person name="Mondo S.J."/>
            <person name="Salamov A.A."/>
            <person name="Labutti K."/>
            <person name="Zhao Z."/>
            <person name="Chiniquy J."/>
            <person name="Barry K."/>
            <person name="Brewer H.M."/>
            <person name="Purvine S.O."/>
            <person name="Wright A.T."/>
            <person name="Boxma B."/>
            <person name="Van Alen T."/>
            <person name="Hackstein J.H."/>
            <person name="Baker S.E."/>
            <person name="Grigoriev I.V."/>
            <person name="O'Malley M.A."/>
        </authorList>
    </citation>
    <scope>NUCLEOTIDE SEQUENCE [LARGE SCALE GENOMIC DNA]</scope>
    <source>
        <strain evidence="1 2">S4</strain>
    </source>
</reference>